<dbReference type="PANTHER" id="PTHR24320">
    <property type="entry name" value="RETINOL DEHYDROGENASE"/>
    <property type="match status" value="1"/>
</dbReference>
<dbReference type="Gene3D" id="3.40.50.720">
    <property type="entry name" value="NAD(P)-binding Rossmann-like Domain"/>
    <property type="match status" value="1"/>
</dbReference>
<reference evidence="5" key="1">
    <citation type="submission" date="2020-06" db="EMBL/GenBank/DDBJ databases">
        <title>A chromosome-scale genome assembly of Talaromyces rugulosus W13939.</title>
        <authorList>
            <person name="Wang B."/>
            <person name="Guo L."/>
            <person name="Ye K."/>
            <person name="Wang L."/>
        </authorList>
    </citation>
    <scope>NUCLEOTIDE SEQUENCE [LARGE SCALE GENOMIC DNA]</scope>
    <source>
        <strain evidence="5">W13939</strain>
    </source>
</reference>
<dbReference type="AlphaFoldDB" id="A0A7H8QKB3"/>
<dbReference type="SUPFAM" id="SSF51735">
    <property type="entry name" value="NAD(P)-binding Rossmann-fold domains"/>
    <property type="match status" value="1"/>
</dbReference>
<evidence type="ECO:0008006" key="6">
    <source>
        <dbReference type="Google" id="ProtNLM"/>
    </source>
</evidence>
<dbReference type="GeneID" id="55988925"/>
<dbReference type="InterPro" id="IPR036291">
    <property type="entry name" value="NAD(P)-bd_dom_sf"/>
</dbReference>
<protein>
    <recommendedName>
        <fullName evidence="6">Ketoreductase (KR) domain-containing protein</fullName>
    </recommendedName>
</protein>
<evidence type="ECO:0000256" key="2">
    <source>
        <dbReference type="ARBA" id="ARBA00022857"/>
    </source>
</evidence>
<organism evidence="4 5">
    <name type="scientific">Talaromyces rugulosus</name>
    <name type="common">Penicillium rugulosum</name>
    <dbReference type="NCBI Taxonomy" id="121627"/>
    <lineage>
        <taxon>Eukaryota</taxon>
        <taxon>Fungi</taxon>
        <taxon>Dikarya</taxon>
        <taxon>Ascomycota</taxon>
        <taxon>Pezizomycotina</taxon>
        <taxon>Eurotiomycetes</taxon>
        <taxon>Eurotiomycetidae</taxon>
        <taxon>Eurotiales</taxon>
        <taxon>Trichocomaceae</taxon>
        <taxon>Talaromyces</taxon>
        <taxon>Talaromyces sect. Islandici</taxon>
    </lineage>
</organism>
<dbReference type="PANTHER" id="PTHR24320:SF236">
    <property type="entry name" value="SHORT-CHAIN DEHYDROGENASE-RELATED"/>
    <property type="match status" value="1"/>
</dbReference>
<dbReference type="RefSeq" id="XP_035340507.1">
    <property type="nucleotide sequence ID" value="XM_035484614.1"/>
</dbReference>
<dbReference type="KEGG" id="trg:TRUGW13939_01414"/>
<dbReference type="EMBL" id="CP055898">
    <property type="protein sequence ID" value="QKX54328.1"/>
    <property type="molecule type" value="Genomic_DNA"/>
</dbReference>
<accession>A0A7H8QKB3</accession>
<evidence type="ECO:0000313" key="4">
    <source>
        <dbReference type="EMBL" id="QKX54328.1"/>
    </source>
</evidence>
<evidence type="ECO:0000313" key="5">
    <source>
        <dbReference type="Proteomes" id="UP000509510"/>
    </source>
</evidence>
<comment type="similarity">
    <text evidence="1">Belongs to the short-chain dehydrogenases/reductases (SDR) family.</text>
</comment>
<dbReference type="Proteomes" id="UP000509510">
    <property type="component" value="Chromosome I"/>
</dbReference>
<proteinExistence type="inferred from homology"/>
<dbReference type="PRINTS" id="PR00081">
    <property type="entry name" value="GDHRDH"/>
</dbReference>
<dbReference type="OrthoDB" id="191139at2759"/>
<name>A0A7H8QKB3_TALRU</name>
<evidence type="ECO:0000256" key="3">
    <source>
        <dbReference type="ARBA" id="ARBA00023002"/>
    </source>
</evidence>
<evidence type="ECO:0000256" key="1">
    <source>
        <dbReference type="ARBA" id="ARBA00006484"/>
    </source>
</evidence>
<dbReference type="InterPro" id="IPR002347">
    <property type="entry name" value="SDR_fam"/>
</dbReference>
<dbReference type="Pfam" id="PF00106">
    <property type="entry name" value="adh_short"/>
    <property type="match status" value="1"/>
</dbReference>
<gene>
    <name evidence="4" type="ORF">TRUGW13939_01414</name>
</gene>
<dbReference type="GO" id="GO:0016491">
    <property type="term" value="F:oxidoreductase activity"/>
    <property type="evidence" value="ECO:0007669"/>
    <property type="project" value="UniProtKB-KW"/>
</dbReference>
<keyword evidence="2" id="KW-0521">NADP</keyword>
<keyword evidence="3" id="KW-0560">Oxidoreductase</keyword>
<keyword evidence="5" id="KW-1185">Reference proteome</keyword>
<sequence>MALRSMLTQYWPPAPTFTEKDVDSQASRVFIVTGGNQGVGLELIKMLYPTGAVIYMASRSRSRTEEAIQRVIATDPSGAARLKFLHLDLDDLDIVRSAAKTFSEQESRLDVLWNNAAIGAVPVGSKTKQGIEAHMGVNVIAPLLLTQLLFPRLQAAAAISSKNSVRVIWSSSWLMESKAPAGGYKLEDIEKGGTNDSHVNYATSKAANWILADETAKRYGKHGILSVVQNPGNLDTRIYDTQPRLMMFFVRNLILYPPKLGGYTELYAGLSPDITDKTPGALIIPWGRIQAQNPREDIYDAIKNGKGKELWDWCEKQIKEHE</sequence>